<evidence type="ECO:0000259" key="1">
    <source>
        <dbReference type="Pfam" id="PF25342"/>
    </source>
</evidence>
<dbReference type="Pfam" id="PF25342">
    <property type="entry name" value="GT_PLOD"/>
    <property type="match status" value="1"/>
</dbReference>
<dbReference type="InterPro" id="IPR057589">
    <property type="entry name" value="GT_PLOD"/>
</dbReference>
<accession>A0A6C0HT60</accession>
<reference evidence="2" key="1">
    <citation type="journal article" date="2020" name="Nature">
        <title>Giant virus diversity and host interactions through global metagenomics.</title>
        <authorList>
            <person name="Schulz F."/>
            <person name="Roux S."/>
            <person name="Paez-Espino D."/>
            <person name="Jungbluth S."/>
            <person name="Walsh D.A."/>
            <person name="Denef V.J."/>
            <person name="McMahon K.D."/>
            <person name="Konstantinidis K.T."/>
            <person name="Eloe-Fadrosh E.A."/>
            <person name="Kyrpides N.C."/>
            <person name="Woyke T."/>
        </authorList>
    </citation>
    <scope>NUCLEOTIDE SEQUENCE</scope>
    <source>
        <strain evidence="2">GVMAG-M-3300023184-168</strain>
    </source>
</reference>
<dbReference type="PANTHER" id="PTHR10730">
    <property type="entry name" value="PROCOLLAGEN-LYSINE,2-OXOGLUTARATE 5-DIOXYGENASE/GLYCOSYLTRANSFERASE 25 FAMILY MEMBER"/>
    <property type="match status" value="1"/>
</dbReference>
<name>A0A6C0HT60_9ZZZZ</name>
<dbReference type="AlphaFoldDB" id="A0A6C0HT60"/>
<proteinExistence type="predicted"/>
<organism evidence="2">
    <name type="scientific">viral metagenome</name>
    <dbReference type="NCBI Taxonomy" id="1070528"/>
    <lineage>
        <taxon>unclassified sequences</taxon>
        <taxon>metagenomes</taxon>
        <taxon>organismal metagenomes</taxon>
    </lineage>
</organism>
<protein>
    <recommendedName>
        <fullName evidence="1">PLOD1-3-like GT domain-containing protein</fullName>
    </recommendedName>
</protein>
<dbReference type="InterPro" id="IPR050757">
    <property type="entry name" value="Collagen_mod_GT25"/>
</dbReference>
<dbReference type="EMBL" id="MN740010">
    <property type="protein sequence ID" value="QHT83699.1"/>
    <property type="molecule type" value="Genomic_DNA"/>
</dbReference>
<dbReference type="CDD" id="cd22997">
    <property type="entry name" value="GT_LH"/>
    <property type="match status" value="1"/>
</dbReference>
<evidence type="ECO:0000313" key="2">
    <source>
        <dbReference type="EMBL" id="QHT83699.1"/>
    </source>
</evidence>
<dbReference type="PANTHER" id="PTHR10730:SF45">
    <property type="entry name" value="PROCOLLAGEN-LYSINE,2-OXOGLUTARATE 5-DIOXYGENASE"/>
    <property type="match status" value="1"/>
</dbReference>
<sequence>MENLYYITIATKPHKVLDKLIKKVKKNGEEIEVLGMKENRQIGWENQQRFGVKLREVAEFLKRPHLNSNDIVLFTDAYDIAYFGNKKEIIERYLAFQYPIVFGCEKDCHPDSFRSKEYSKRDEEFSYLNSGMFIGRVDALQKCILNYQYNDTDDDQRYWTTQYFENPDLITLDYKNSLFLNTSGFNENFFIFDIENNIAFYKSYNPLFVHVNGPDKLFINELIRSL</sequence>
<feature type="domain" description="PLOD1-3-like GT" evidence="1">
    <location>
        <begin position="2"/>
        <end position="222"/>
    </location>
</feature>